<accession>A0ABT2B4Z5</accession>
<comment type="caution">
    <text evidence="2">The sequence shown here is derived from an EMBL/GenBank/DDBJ whole genome shotgun (WGS) entry which is preliminary data.</text>
</comment>
<organism evidence="2 3">
    <name type="scientific">Streptomyces pyxinicus</name>
    <dbReference type="NCBI Taxonomy" id="2970331"/>
    <lineage>
        <taxon>Bacteria</taxon>
        <taxon>Bacillati</taxon>
        <taxon>Actinomycetota</taxon>
        <taxon>Actinomycetes</taxon>
        <taxon>Kitasatosporales</taxon>
        <taxon>Streptomycetaceae</taxon>
        <taxon>Streptomyces</taxon>
    </lineage>
</organism>
<sequence length="157" mass="16133">MSVKQFIATGAVAAGLALALFPTTASAAATPSATGSAAHDSASRGAAAADGLLHAWTDPYGGGTPCFWGGNADTWGPCRNKASDIWNNGYAVTLDAVDLYWGLNATGAHACIGRGDSWNNLPSGQWRFTYGSGLGGFGQSVNDNISSHRWVDYCSQG</sequence>
<evidence type="ECO:0000313" key="3">
    <source>
        <dbReference type="Proteomes" id="UP001205612"/>
    </source>
</evidence>
<gene>
    <name evidence="2" type="ORF">NX794_20510</name>
</gene>
<name>A0ABT2B4Z5_9ACTN</name>
<reference evidence="2 3" key="1">
    <citation type="submission" date="2022-08" db="EMBL/GenBank/DDBJ databases">
        <authorList>
            <person name="Somphong A."/>
            <person name="Phongsopitanun W."/>
        </authorList>
    </citation>
    <scope>NUCLEOTIDE SEQUENCE [LARGE SCALE GENOMIC DNA]</scope>
    <source>
        <strain evidence="2 3">LP11</strain>
    </source>
</reference>
<feature type="signal peptide" evidence="1">
    <location>
        <begin position="1"/>
        <end position="27"/>
    </location>
</feature>
<evidence type="ECO:0008006" key="4">
    <source>
        <dbReference type="Google" id="ProtNLM"/>
    </source>
</evidence>
<evidence type="ECO:0000313" key="2">
    <source>
        <dbReference type="EMBL" id="MCS0603577.1"/>
    </source>
</evidence>
<feature type="chain" id="PRO_5045095260" description="Secreted protein" evidence="1">
    <location>
        <begin position="28"/>
        <end position="157"/>
    </location>
</feature>
<proteinExistence type="predicted"/>
<dbReference type="EMBL" id="JANUGP010000015">
    <property type="protein sequence ID" value="MCS0603577.1"/>
    <property type="molecule type" value="Genomic_DNA"/>
</dbReference>
<keyword evidence="1" id="KW-0732">Signal</keyword>
<dbReference type="Proteomes" id="UP001205612">
    <property type="component" value="Unassembled WGS sequence"/>
</dbReference>
<dbReference type="RefSeq" id="WP_258780055.1">
    <property type="nucleotide sequence ID" value="NZ_JANUGP010000015.1"/>
</dbReference>
<keyword evidence="3" id="KW-1185">Reference proteome</keyword>
<evidence type="ECO:0000256" key="1">
    <source>
        <dbReference type="SAM" id="SignalP"/>
    </source>
</evidence>
<protein>
    <recommendedName>
        <fullName evidence="4">Secreted protein</fullName>
    </recommendedName>
</protein>